<name>A0A0F9B227_9ZZZZ</name>
<gene>
    <name evidence="1" type="ORF">LCGC14_2780670</name>
</gene>
<dbReference type="EMBL" id="LAZR01051652">
    <property type="protein sequence ID" value="KKK84704.1"/>
    <property type="molecule type" value="Genomic_DNA"/>
</dbReference>
<proteinExistence type="predicted"/>
<dbReference type="AlphaFoldDB" id="A0A0F9B227"/>
<evidence type="ECO:0000313" key="1">
    <source>
        <dbReference type="EMBL" id="KKK84704.1"/>
    </source>
</evidence>
<reference evidence="1" key="1">
    <citation type="journal article" date="2015" name="Nature">
        <title>Complex archaea that bridge the gap between prokaryotes and eukaryotes.</title>
        <authorList>
            <person name="Spang A."/>
            <person name="Saw J.H."/>
            <person name="Jorgensen S.L."/>
            <person name="Zaremba-Niedzwiedzka K."/>
            <person name="Martijn J."/>
            <person name="Lind A.E."/>
            <person name="van Eijk R."/>
            <person name="Schleper C."/>
            <person name="Guy L."/>
            <person name="Ettema T.J."/>
        </authorList>
    </citation>
    <scope>NUCLEOTIDE SEQUENCE</scope>
</reference>
<organism evidence="1">
    <name type="scientific">marine sediment metagenome</name>
    <dbReference type="NCBI Taxonomy" id="412755"/>
    <lineage>
        <taxon>unclassified sequences</taxon>
        <taxon>metagenomes</taxon>
        <taxon>ecological metagenomes</taxon>
    </lineage>
</organism>
<comment type="caution">
    <text evidence="1">The sequence shown here is derived from an EMBL/GenBank/DDBJ whole genome shotgun (WGS) entry which is preliminary data.</text>
</comment>
<sequence>MSRFAPTQEVGIILDFDPLIVDQPLQVRTDGCATDPQSPAELHHAVEAEQFFAALTELDWRQQIQRALHELAVERAGGGHAAEVNRPWIGAAHG</sequence>
<protein>
    <submittedName>
        <fullName evidence="1">Uncharacterized protein</fullName>
    </submittedName>
</protein>
<accession>A0A0F9B227</accession>